<protein>
    <submittedName>
        <fullName evidence="2">Uncharacterized protein</fullName>
    </submittedName>
</protein>
<name>A0A8J2IQW8_FUSEQ</name>
<keyword evidence="1" id="KW-0472">Membrane</keyword>
<feature type="transmembrane region" description="Helical" evidence="1">
    <location>
        <begin position="158"/>
        <end position="174"/>
    </location>
</feature>
<comment type="caution">
    <text evidence="2">The sequence shown here is derived from an EMBL/GenBank/DDBJ whole genome shotgun (WGS) entry which is preliminary data.</text>
</comment>
<feature type="transmembrane region" description="Helical" evidence="1">
    <location>
        <begin position="250"/>
        <end position="271"/>
    </location>
</feature>
<dbReference type="EMBL" id="CAJSTJ010000123">
    <property type="protein sequence ID" value="CAG7558349.1"/>
    <property type="molecule type" value="Genomic_DNA"/>
</dbReference>
<feature type="transmembrane region" description="Helical" evidence="1">
    <location>
        <begin position="128"/>
        <end position="146"/>
    </location>
</feature>
<proteinExistence type="predicted"/>
<keyword evidence="1" id="KW-1133">Transmembrane helix</keyword>
<keyword evidence="1" id="KW-0812">Transmembrane</keyword>
<evidence type="ECO:0000313" key="2">
    <source>
        <dbReference type="EMBL" id="CAG7558349.1"/>
    </source>
</evidence>
<reference evidence="2" key="1">
    <citation type="submission" date="2021-05" db="EMBL/GenBank/DDBJ databases">
        <authorList>
            <person name="Khan N."/>
        </authorList>
    </citation>
    <scope>NUCLEOTIDE SEQUENCE</scope>
</reference>
<sequence>MDDSVVSSGLCTLLNTISYGIYDNHSPFPKIGTPRADYRTSDPATAFMLFEPWALIQNASEQDYVLSWLAFNETRFLQIHNNENICYQAFEGNQDLYGLGVRSCIYLRWIAALITNNFLPDARQTFEGTWLIFSIAMCIVALMASIADYCVFDIEIEILYWLYWGGFACVWASAPDRTRLKGQEKWVRLSWNRAIRYTTHAFMAYHGLWFSFWGYDQTFARMPCGTYQFIFAKFLDPSISYSHARDVLSVVLYTIAGPLFFLFPAAAIILAPSIKAPVKVSTVYRMLFGSVTGLILERGRQKIQEGNASVSNRDETKYRTASLLRLLGRVNNRLLDTCSIPYNFMRKWVGPPEPTLGNKRLIPPGNMRHGRADKDAGHIAVAVS</sequence>
<dbReference type="AlphaFoldDB" id="A0A8J2IQW8"/>
<evidence type="ECO:0000313" key="3">
    <source>
        <dbReference type="Proteomes" id="UP000693738"/>
    </source>
</evidence>
<organism evidence="2 3">
    <name type="scientific">Fusarium equiseti</name>
    <name type="common">Fusarium scirpi</name>
    <dbReference type="NCBI Taxonomy" id="61235"/>
    <lineage>
        <taxon>Eukaryota</taxon>
        <taxon>Fungi</taxon>
        <taxon>Dikarya</taxon>
        <taxon>Ascomycota</taxon>
        <taxon>Pezizomycotina</taxon>
        <taxon>Sordariomycetes</taxon>
        <taxon>Hypocreomycetidae</taxon>
        <taxon>Hypocreales</taxon>
        <taxon>Nectriaceae</taxon>
        <taxon>Fusarium</taxon>
        <taxon>Fusarium incarnatum-equiseti species complex</taxon>
    </lineage>
</organism>
<accession>A0A8J2IQW8</accession>
<gene>
    <name evidence="2" type="ORF">FEQUK3_LOCUS4079</name>
</gene>
<feature type="transmembrane region" description="Helical" evidence="1">
    <location>
        <begin position="194"/>
        <end position="213"/>
    </location>
</feature>
<evidence type="ECO:0000256" key="1">
    <source>
        <dbReference type="SAM" id="Phobius"/>
    </source>
</evidence>
<dbReference type="Proteomes" id="UP000693738">
    <property type="component" value="Unassembled WGS sequence"/>
</dbReference>